<evidence type="ECO:0000256" key="1">
    <source>
        <dbReference type="SAM" id="Phobius"/>
    </source>
</evidence>
<evidence type="ECO:0000313" key="4">
    <source>
        <dbReference type="WBParaSite" id="NBR_0000543801-mRNA-1"/>
    </source>
</evidence>
<dbReference type="AlphaFoldDB" id="A0A0N4XSD6"/>
<feature type="transmembrane region" description="Helical" evidence="1">
    <location>
        <begin position="72"/>
        <end position="90"/>
    </location>
</feature>
<organism evidence="4">
    <name type="scientific">Nippostrongylus brasiliensis</name>
    <name type="common">Rat hookworm</name>
    <dbReference type="NCBI Taxonomy" id="27835"/>
    <lineage>
        <taxon>Eukaryota</taxon>
        <taxon>Metazoa</taxon>
        <taxon>Ecdysozoa</taxon>
        <taxon>Nematoda</taxon>
        <taxon>Chromadorea</taxon>
        <taxon>Rhabditida</taxon>
        <taxon>Rhabditina</taxon>
        <taxon>Rhabditomorpha</taxon>
        <taxon>Strongyloidea</taxon>
        <taxon>Heligmosomidae</taxon>
        <taxon>Nippostrongylus</taxon>
    </lineage>
</organism>
<protein>
    <submittedName>
        <fullName evidence="4">Malectin_like domain-containing protein</fullName>
    </submittedName>
</protein>
<accession>A0A0N4XSD6</accession>
<name>A0A0N4XSD6_NIPBR</name>
<sequence>MAWHYWSHCDRWWRWDDQFVTHRINIFVLHKSLIPVNPDYVLRIFRVDGNDNDEHLTQLSKFDSDANEVSPFSPILLPVIFLCLILRIACLEHSYEVKRVCLTSI</sequence>
<dbReference type="EMBL" id="UYSL01013143">
    <property type="protein sequence ID" value="VDL69028.1"/>
    <property type="molecule type" value="Genomic_DNA"/>
</dbReference>
<keyword evidence="1" id="KW-0472">Membrane</keyword>
<reference evidence="4" key="1">
    <citation type="submission" date="2017-02" db="UniProtKB">
        <authorList>
            <consortium name="WormBaseParasite"/>
        </authorList>
    </citation>
    <scope>IDENTIFICATION</scope>
</reference>
<evidence type="ECO:0000313" key="2">
    <source>
        <dbReference type="EMBL" id="VDL69028.1"/>
    </source>
</evidence>
<reference evidence="2 3" key="2">
    <citation type="submission" date="2018-11" db="EMBL/GenBank/DDBJ databases">
        <authorList>
            <consortium name="Pathogen Informatics"/>
        </authorList>
    </citation>
    <scope>NUCLEOTIDE SEQUENCE [LARGE SCALE GENOMIC DNA]</scope>
</reference>
<keyword evidence="1" id="KW-0812">Transmembrane</keyword>
<dbReference type="Proteomes" id="UP000271162">
    <property type="component" value="Unassembled WGS sequence"/>
</dbReference>
<keyword evidence="1" id="KW-1133">Transmembrane helix</keyword>
<dbReference type="WBParaSite" id="NBR_0000543801-mRNA-1">
    <property type="protein sequence ID" value="NBR_0000543801-mRNA-1"/>
    <property type="gene ID" value="NBR_0000543801"/>
</dbReference>
<evidence type="ECO:0000313" key="3">
    <source>
        <dbReference type="Proteomes" id="UP000271162"/>
    </source>
</evidence>
<keyword evidence="3" id="KW-1185">Reference proteome</keyword>
<gene>
    <name evidence="2" type="ORF">NBR_LOCUS5439</name>
</gene>
<proteinExistence type="predicted"/>